<keyword evidence="3" id="KW-0963">Cytoplasm</keyword>
<dbReference type="SUPFAM" id="SSF64593">
    <property type="entry name" value="Intermediate filament protein, coiled coil region"/>
    <property type="match status" value="2"/>
</dbReference>
<feature type="compositionally biased region" description="Basic and acidic residues" evidence="11">
    <location>
        <begin position="590"/>
        <end position="635"/>
    </location>
</feature>
<protein>
    <recommendedName>
        <fullName evidence="12">IF rod domain-containing protein</fullName>
    </recommendedName>
</protein>
<feature type="compositionally biased region" description="Low complexity" evidence="11">
    <location>
        <begin position="478"/>
        <end position="488"/>
    </location>
</feature>
<dbReference type="InterPro" id="IPR039008">
    <property type="entry name" value="IF_rod_dom"/>
</dbReference>
<feature type="compositionally biased region" description="Acidic residues" evidence="11">
    <location>
        <begin position="562"/>
        <end position="589"/>
    </location>
</feature>
<dbReference type="FunFam" id="1.20.5.1160:FF:000001">
    <property type="entry name" value="Keratin type II"/>
    <property type="match status" value="1"/>
</dbReference>
<feature type="compositionally biased region" description="Acidic residues" evidence="11">
    <location>
        <begin position="449"/>
        <end position="477"/>
    </location>
</feature>
<evidence type="ECO:0000256" key="3">
    <source>
        <dbReference type="ARBA" id="ARBA00022490"/>
    </source>
</evidence>
<dbReference type="FunFam" id="1.20.5.170:FF:000002">
    <property type="entry name" value="Type I keratin KA11"/>
    <property type="match status" value="1"/>
</dbReference>
<dbReference type="PROSITE" id="PS51842">
    <property type="entry name" value="IF_ROD_2"/>
    <property type="match status" value="1"/>
</dbReference>
<feature type="region of interest" description="Disordered" evidence="11">
    <location>
        <begin position="19"/>
        <end position="38"/>
    </location>
</feature>
<feature type="compositionally biased region" description="Acidic residues" evidence="11">
    <location>
        <begin position="492"/>
        <end position="519"/>
    </location>
</feature>
<evidence type="ECO:0000256" key="2">
    <source>
        <dbReference type="ARBA" id="ARBA00004489"/>
    </source>
</evidence>
<feature type="region of interest" description="Disordered" evidence="11">
    <location>
        <begin position="440"/>
        <end position="800"/>
    </location>
</feature>
<dbReference type="Proteomes" id="UP001187315">
    <property type="component" value="Unassembled WGS sequence"/>
</dbReference>
<evidence type="ECO:0000256" key="7">
    <source>
        <dbReference type="ARBA" id="ARBA00023212"/>
    </source>
</evidence>
<feature type="compositionally biased region" description="Low complexity" evidence="11">
    <location>
        <begin position="636"/>
        <end position="702"/>
    </location>
</feature>
<dbReference type="GO" id="GO:0099184">
    <property type="term" value="F:structural constituent of postsynaptic intermediate filament cytoskeleton"/>
    <property type="evidence" value="ECO:0007669"/>
    <property type="project" value="TreeGrafter"/>
</dbReference>
<keyword evidence="4" id="KW-0597">Phosphoprotein</keyword>
<evidence type="ECO:0000256" key="8">
    <source>
        <dbReference type="ARBA" id="ARBA00023273"/>
    </source>
</evidence>
<dbReference type="Gene3D" id="1.20.5.500">
    <property type="entry name" value="Single helix bin"/>
    <property type="match status" value="1"/>
</dbReference>
<dbReference type="GO" id="GO:0045110">
    <property type="term" value="P:intermediate filament bundle assembly"/>
    <property type="evidence" value="ECO:0007669"/>
    <property type="project" value="TreeGrafter"/>
</dbReference>
<comment type="subcellular location">
    <subcellularLocation>
        <location evidence="2">Cell projection</location>
        <location evidence="2">Axon</location>
    </subcellularLocation>
    <subcellularLocation>
        <location evidence="1">Cytoplasm</location>
        <location evidence="1">Cytoskeleton</location>
    </subcellularLocation>
</comment>
<evidence type="ECO:0000256" key="1">
    <source>
        <dbReference type="ARBA" id="ARBA00004245"/>
    </source>
</evidence>
<comment type="similarity">
    <text evidence="9">Belongs to the intermediate filament family.</text>
</comment>
<accession>A0AA88S3C6</accession>
<dbReference type="PRINTS" id="PR01248">
    <property type="entry name" value="TYPE1KERATIN"/>
</dbReference>
<feature type="domain" description="IF rod" evidence="12">
    <location>
        <begin position="74"/>
        <end position="386"/>
    </location>
</feature>
<keyword evidence="7" id="KW-0206">Cytoskeleton</keyword>
<dbReference type="InterPro" id="IPR018039">
    <property type="entry name" value="IF_conserved"/>
</dbReference>
<keyword evidence="5 9" id="KW-0403">Intermediate filament</keyword>
<evidence type="ECO:0000313" key="14">
    <source>
        <dbReference type="Proteomes" id="UP001187315"/>
    </source>
</evidence>
<feature type="coiled-coil region" evidence="10">
    <location>
        <begin position="85"/>
        <end position="210"/>
    </location>
</feature>
<evidence type="ECO:0000256" key="4">
    <source>
        <dbReference type="ARBA" id="ARBA00022553"/>
    </source>
</evidence>
<keyword evidence="14" id="KW-1185">Reference proteome</keyword>
<sequence>MSYSVDLLGSPFRRVMDTRTSYSRSSGGSASSGFRSQTWSRASPISSVPYKRTMNTESMDLSMDLTTPSSALNEKEQLQGLNDRFAVYIDKVHFLEEQNKQIEAEINALRRKQVSRTQLSDEHDRELQELRTAIEQLHSDKARLHLDAERLQDDIQRLRERLEDESRVRADTEAMTRSLKKDAGDAALGKAELEKKIQALQDEISFVRGDHEEEVGELLAQLQASHVVSAEKREWQKADITDALREIRTQLEGHSNRNLQQVEDWFICRYAKLTEAAEQNKDAIKSARDEISDYRRQLQAKTVELEAARGTKDSLERQLSDIEERHNSDLTSLQETIHQLDNELKSTKWEMARHLREYQDLLNVKMALDIEIAAYRKLLEGEETHFSTYPYRQTVTKGPKVKTEPPKLRVQHKFVEEIIEETRVEDEKLEMEEALAEMAAELSEKKEDEGEEEGKEEAEAEEEAEEKEGEEEGEEEVVASAQAQVSASTPAEEAETKEGDEEEGEDEGKVDEEGEEEKEEEKGADAEEAEEGEGEEEAEVEETMLSTKVPESKASLEKEKAEEEEGGEEEQEAEEGAAEEQAGEEEADEKEAKTEEKEPEKKDEPEKEDKKGKDDKETKTDKAESPKVESPKESPKAPSTKSESPKASSPKSESPKASSPKSESPKASSPKSESPKASSPKSESPKASSPKSESPKASSPKSESPKAPKAEEAKKETPKPDSPKSESPKKEIATDEPQKKEETKPETDEKPSKDEKPEEKKTDKKEDTGKADKDEKEPEKKDVISNGVDESPTKDDPSQKVVITKTVETITTSEDGAKHVTKQVTVTETVKATDDTVEEKMVASKKVEKVSTHTVKQITENE</sequence>
<dbReference type="Pfam" id="PF00038">
    <property type="entry name" value="Filament"/>
    <property type="match status" value="1"/>
</dbReference>
<dbReference type="PROSITE" id="PS00226">
    <property type="entry name" value="IF_ROD_1"/>
    <property type="match status" value="1"/>
</dbReference>
<evidence type="ECO:0000313" key="13">
    <source>
        <dbReference type="EMBL" id="KAK2827365.1"/>
    </source>
</evidence>
<dbReference type="PANTHER" id="PTHR23214">
    <property type="entry name" value="NEUROFILAMENT TRIPLET H PROTEIN"/>
    <property type="match status" value="1"/>
</dbReference>
<evidence type="ECO:0000256" key="11">
    <source>
        <dbReference type="SAM" id="MobiDB-lite"/>
    </source>
</evidence>
<evidence type="ECO:0000256" key="5">
    <source>
        <dbReference type="ARBA" id="ARBA00022754"/>
    </source>
</evidence>
<dbReference type="PANTHER" id="PTHR23214:SF1">
    <property type="entry name" value="NEUROFILAMENT HEAVY POLYPEPTIDE"/>
    <property type="match status" value="1"/>
</dbReference>
<evidence type="ECO:0000256" key="6">
    <source>
        <dbReference type="ARBA" id="ARBA00023054"/>
    </source>
</evidence>
<name>A0AA88S3C6_TACVA</name>
<proteinExistence type="inferred from homology"/>
<dbReference type="GO" id="GO:0030424">
    <property type="term" value="C:axon"/>
    <property type="evidence" value="ECO:0007669"/>
    <property type="project" value="UniProtKB-SubCell"/>
</dbReference>
<evidence type="ECO:0000256" key="10">
    <source>
        <dbReference type="SAM" id="Coils"/>
    </source>
</evidence>
<reference evidence="13" key="1">
    <citation type="submission" date="2023-08" db="EMBL/GenBank/DDBJ databases">
        <title>Pelteobagrus vachellii genome.</title>
        <authorList>
            <person name="Liu H."/>
        </authorList>
    </citation>
    <scope>NUCLEOTIDE SEQUENCE</scope>
    <source>
        <strain evidence="13">PRFRI_2022a</strain>
        <tissue evidence="13">Muscle</tissue>
    </source>
</reference>
<dbReference type="SMART" id="SM01391">
    <property type="entry name" value="Filament"/>
    <property type="match status" value="1"/>
</dbReference>
<dbReference type="GO" id="GO:0061564">
    <property type="term" value="P:axon development"/>
    <property type="evidence" value="ECO:0007669"/>
    <property type="project" value="TreeGrafter"/>
</dbReference>
<feature type="compositionally biased region" description="Low complexity" evidence="11">
    <location>
        <begin position="19"/>
        <end position="36"/>
    </location>
</feature>
<feature type="compositionally biased region" description="Basic and acidic residues" evidence="11">
    <location>
        <begin position="703"/>
        <end position="783"/>
    </location>
</feature>
<keyword evidence="8" id="KW-0966">Cell projection</keyword>
<dbReference type="EMBL" id="JAVHJS010000019">
    <property type="protein sequence ID" value="KAK2827365.1"/>
    <property type="molecule type" value="Genomic_DNA"/>
</dbReference>
<keyword evidence="6 10" id="KW-0175">Coiled coil</keyword>
<feature type="compositionally biased region" description="Basic and acidic residues" evidence="11">
    <location>
        <begin position="550"/>
        <end position="561"/>
    </location>
</feature>
<dbReference type="InterPro" id="IPR002957">
    <property type="entry name" value="Keratin_I"/>
</dbReference>
<organism evidence="13 14">
    <name type="scientific">Tachysurus vachellii</name>
    <name type="common">Darkbarbel catfish</name>
    <name type="synonym">Pelteobagrus vachellii</name>
    <dbReference type="NCBI Taxonomy" id="175792"/>
    <lineage>
        <taxon>Eukaryota</taxon>
        <taxon>Metazoa</taxon>
        <taxon>Chordata</taxon>
        <taxon>Craniata</taxon>
        <taxon>Vertebrata</taxon>
        <taxon>Euteleostomi</taxon>
        <taxon>Actinopterygii</taxon>
        <taxon>Neopterygii</taxon>
        <taxon>Teleostei</taxon>
        <taxon>Ostariophysi</taxon>
        <taxon>Siluriformes</taxon>
        <taxon>Bagridae</taxon>
        <taxon>Tachysurus</taxon>
    </lineage>
</organism>
<dbReference type="AlphaFoldDB" id="A0AA88S3C6"/>
<comment type="caution">
    <text evidence="13">The sequence shown here is derived from an EMBL/GenBank/DDBJ whole genome shotgun (WGS) entry which is preliminary data.</text>
</comment>
<feature type="compositionally biased region" description="Acidic residues" evidence="11">
    <location>
        <begin position="526"/>
        <end position="542"/>
    </location>
</feature>
<feature type="coiled-coil region" evidence="10">
    <location>
        <begin position="270"/>
        <end position="357"/>
    </location>
</feature>
<dbReference type="Gene3D" id="1.20.5.170">
    <property type="match status" value="1"/>
</dbReference>
<gene>
    <name evidence="13" type="ORF">Q7C36_018291</name>
</gene>
<dbReference type="GO" id="GO:0005883">
    <property type="term" value="C:neurofilament"/>
    <property type="evidence" value="ECO:0007669"/>
    <property type="project" value="TreeGrafter"/>
</dbReference>
<evidence type="ECO:0000256" key="9">
    <source>
        <dbReference type="RuleBase" id="RU000685"/>
    </source>
</evidence>
<evidence type="ECO:0000259" key="12">
    <source>
        <dbReference type="PROSITE" id="PS51842"/>
    </source>
</evidence>
<dbReference type="Gene3D" id="1.20.5.1160">
    <property type="entry name" value="Vasodilator-stimulated phosphoprotein"/>
    <property type="match status" value="1"/>
</dbReference>